<organism evidence="1">
    <name type="scientific">marine metagenome</name>
    <dbReference type="NCBI Taxonomy" id="408172"/>
    <lineage>
        <taxon>unclassified sequences</taxon>
        <taxon>metagenomes</taxon>
        <taxon>ecological metagenomes</taxon>
    </lineage>
</organism>
<dbReference type="AlphaFoldDB" id="A0A381RAD0"/>
<proteinExistence type="predicted"/>
<dbReference type="EMBL" id="UINC01001778">
    <property type="protein sequence ID" value="SUZ88591.1"/>
    <property type="molecule type" value="Genomic_DNA"/>
</dbReference>
<evidence type="ECO:0000313" key="1">
    <source>
        <dbReference type="EMBL" id="SUZ88591.1"/>
    </source>
</evidence>
<dbReference type="PANTHER" id="PTHR38075:SF1">
    <property type="entry name" value="DUF4139 DOMAIN-CONTAINING PROTEIN"/>
    <property type="match status" value="1"/>
</dbReference>
<accession>A0A381RAD0</accession>
<gene>
    <name evidence="1" type="ORF">METZ01_LOCUS41445</name>
</gene>
<evidence type="ECO:0008006" key="2">
    <source>
        <dbReference type="Google" id="ProtNLM"/>
    </source>
</evidence>
<sequence>MIHAQSGDATLTIYKDGTALIKQPVTWTATKGKSVITWNKLPASIQRDTPFLNLDDATVMSQRFNDKVFSSADYFMDLKGQKISVKPNDGKLVTGLLLEINQNSVSITNRNGILTFNREELAYMGAANKVPNPVFKPYLSWDIQSSKSGSLKGELVYKSKNFTWSTVYRIKMTDEIHGELIAEAVIDNASDLDFAGARLQLVEGNLNKLSGGRRPQKNTVAMAARVSTGQAMTREELGDYHIYPLKDVHNLQAKESITVRMYGPLNVKYKKTYVFENSERRQKEEPLEVKIALKNTESNGLGIPLPDGKIELYTYSGKGGLEYIGADKMGQVPKGQSTEITSGRAFDVVGNRKVLNYDRQRKSEEAVIEIKVTNARSENVDVLLIEHINGDWIIKDESLDYLKKDASTIHFPLILNAGETKNVYYTYRKEWK</sequence>
<reference evidence="1" key="1">
    <citation type="submission" date="2018-05" db="EMBL/GenBank/DDBJ databases">
        <authorList>
            <person name="Lanie J.A."/>
            <person name="Ng W.-L."/>
            <person name="Kazmierczak K.M."/>
            <person name="Andrzejewski T.M."/>
            <person name="Davidsen T.M."/>
            <person name="Wayne K.J."/>
            <person name="Tettelin H."/>
            <person name="Glass J.I."/>
            <person name="Rusch D."/>
            <person name="Podicherti R."/>
            <person name="Tsui H.-C.T."/>
            <person name="Winkler M.E."/>
        </authorList>
    </citation>
    <scope>NUCLEOTIDE SEQUENCE</scope>
</reference>
<dbReference type="PANTHER" id="PTHR38075">
    <property type="entry name" value="DUF4139 DOMAIN-CONTAINING PROTEIN"/>
    <property type="match status" value="1"/>
</dbReference>
<protein>
    <recommendedName>
        <fullName evidence="2">DUF4139 domain-containing protein</fullName>
    </recommendedName>
</protein>
<name>A0A381RAD0_9ZZZZ</name>